<keyword evidence="5 8" id="KW-1133">Transmembrane helix</keyword>
<accession>A0ABD1EWF4</accession>
<dbReference type="Proteomes" id="UP001566132">
    <property type="component" value="Unassembled WGS sequence"/>
</dbReference>
<keyword evidence="3" id="KW-1003">Cell membrane</keyword>
<reference evidence="9 10" key="1">
    <citation type="submission" date="2024-05" db="EMBL/GenBank/DDBJ databases">
        <title>Genetic variation in Jamaican populations of the coffee berry borer (Hypothenemus hampei).</title>
        <authorList>
            <person name="Errbii M."/>
            <person name="Myrie A."/>
        </authorList>
    </citation>
    <scope>NUCLEOTIDE SEQUENCE [LARGE SCALE GENOMIC DNA]</scope>
    <source>
        <strain evidence="9">JA-Hopewell-2020-01-JO</strain>
        <tissue evidence="9">Whole body</tissue>
    </source>
</reference>
<keyword evidence="6 8" id="KW-0472">Membrane</keyword>
<dbReference type="PANTHER" id="PTHR11923:SF93">
    <property type="entry name" value="GH07959P-RELATED"/>
    <property type="match status" value="1"/>
</dbReference>
<evidence type="ECO:0000313" key="9">
    <source>
        <dbReference type="EMBL" id="KAL1505376.1"/>
    </source>
</evidence>
<evidence type="ECO:0000256" key="3">
    <source>
        <dbReference type="ARBA" id="ARBA00022475"/>
    </source>
</evidence>
<dbReference type="PRINTS" id="PR01609">
    <property type="entry name" value="CD36FAMILY"/>
</dbReference>
<evidence type="ECO:0000256" key="4">
    <source>
        <dbReference type="ARBA" id="ARBA00022692"/>
    </source>
</evidence>
<evidence type="ECO:0000313" key="10">
    <source>
        <dbReference type="Proteomes" id="UP001566132"/>
    </source>
</evidence>
<gene>
    <name evidence="9" type="ORF">ABEB36_004959</name>
</gene>
<evidence type="ECO:0000256" key="7">
    <source>
        <dbReference type="ARBA" id="ARBA00023180"/>
    </source>
</evidence>
<dbReference type="InterPro" id="IPR002159">
    <property type="entry name" value="CD36_fam"/>
</dbReference>
<evidence type="ECO:0000256" key="1">
    <source>
        <dbReference type="ARBA" id="ARBA00004236"/>
    </source>
</evidence>
<keyword evidence="10" id="KW-1185">Reference proteome</keyword>
<evidence type="ECO:0000256" key="8">
    <source>
        <dbReference type="SAM" id="Phobius"/>
    </source>
</evidence>
<organism evidence="9 10">
    <name type="scientific">Hypothenemus hampei</name>
    <name type="common">Coffee berry borer</name>
    <dbReference type="NCBI Taxonomy" id="57062"/>
    <lineage>
        <taxon>Eukaryota</taxon>
        <taxon>Metazoa</taxon>
        <taxon>Ecdysozoa</taxon>
        <taxon>Arthropoda</taxon>
        <taxon>Hexapoda</taxon>
        <taxon>Insecta</taxon>
        <taxon>Pterygota</taxon>
        <taxon>Neoptera</taxon>
        <taxon>Endopterygota</taxon>
        <taxon>Coleoptera</taxon>
        <taxon>Polyphaga</taxon>
        <taxon>Cucujiformia</taxon>
        <taxon>Curculionidae</taxon>
        <taxon>Scolytinae</taxon>
        <taxon>Hypothenemus</taxon>
    </lineage>
</organism>
<protein>
    <submittedName>
        <fullName evidence="9">Uncharacterized protein</fullName>
    </submittedName>
</protein>
<dbReference type="GO" id="GO:0005886">
    <property type="term" value="C:plasma membrane"/>
    <property type="evidence" value="ECO:0007669"/>
    <property type="project" value="UniProtKB-SubCell"/>
</dbReference>
<proteinExistence type="inferred from homology"/>
<keyword evidence="7" id="KW-0325">Glycoprotein</keyword>
<feature type="transmembrane region" description="Helical" evidence="8">
    <location>
        <begin position="442"/>
        <end position="470"/>
    </location>
</feature>
<comment type="caution">
    <text evidence="9">The sequence shown here is derived from an EMBL/GenBank/DDBJ whole genome shotgun (WGS) entry which is preliminary data.</text>
</comment>
<evidence type="ECO:0000256" key="6">
    <source>
        <dbReference type="ARBA" id="ARBA00023136"/>
    </source>
</evidence>
<dbReference type="EMBL" id="JBDJPC010000004">
    <property type="protein sequence ID" value="KAL1505376.1"/>
    <property type="molecule type" value="Genomic_DNA"/>
</dbReference>
<sequence length="494" mass="57081">MKTLKKKENNRKNLELALLISGVLLIVFGLVIVTFLTPIYEFILRKALEFRPDSESFKAWRSNNPPLDLDLYLFNWTNPYDIRSASVKPIFKEVGPYRVKEVKEKFNLIWNPNGTISYNVRKWFYFIANAKMNKKLREDLVTTINAVPLTAAYQAKSFNYFSKKLISFSISSLSSMHVTKTAKEILFDGYSDGILTALTNFPLLNVKDKFGIFYGVNGTTVEGVYNMHTITDEHFGRQLSWKHKNSTDFYTGHCSEIRGSATEFYPLNIRKTKLIFFSSELCKYAEMDFDSEVILKGVKGYKFIGDNIFDNGTLNPENRCFCVNECLPPGILDVSKCRDNSPSFLSFPHFYAADPYYRNLIEGMQPNRSRHQFYIIVEPKSGIIMDIGAHMQLNMLLQPITGFSLYENVQKIFIPMFYFTQHMELKDELAAKLRQIQNLPDYFNYSVFTFIASGLILILWSACSVFSVFYKRNELENNVYAEAIPFTEKTPQSL</sequence>
<evidence type="ECO:0000256" key="2">
    <source>
        <dbReference type="ARBA" id="ARBA00010532"/>
    </source>
</evidence>
<name>A0ABD1EWF4_HYPHA</name>
<dbReference type="AlphaFoldDB" id="A0ABD1EWF4"/>
<dbReference type="PANTHER" id="PTHR11923">
    <property type="entry name" value="SCAVENGER RECEPTOR CLASS B TYPE-1 SR-B1"/>
    <property type="match status" value="1"/>
</dbReference>
<feature type="transmembrane region" description="Helical" evidence="8">
    <location>
        <begin position="16"/>
        <end position="40"/>
    </location>
</feature>
<keyword evidence="4 8" id="KW-0812">Transmembrane</keyword>
<comment type="similarity">
    <text evidence="2">Belongs to the CD36 family.</text>
</comment>
<comment type="subcellular location">
    <subcellularLocation>
        <location evidence="1">Cell membrane</location>
    </subcellularLocation>
</comment>
<dbReference type="Pfam" id="PF01130">
    <property type="entry name" value="CD36"/>
    <property type="match status" value="1"/>
</dbReference>
<evidence type="ECO:0000256" key="5">
    <source>
        <dbReference type="ARBA" id="ARBA00022989"/>
    </source>
</evidence>